<name>A0A3S9Y467_9ACTN</name>
<sequence>MISPLIPRAEVAAYGRVPSPAPHSDAELATLLDLLTAPGVRVTTVVVGHSRDAASRSSAAAFVEAWREIGRQPVLAMVDWPESAASWLRAADRFTAEEPDAWVVAAAPLGWAQMSRRLRHSTDWDPARTYGFAALGDTRVPALAGAATLQGMRGATADGGTWAIDRGWVTQQPPARRRPPLHPHDTL</sequence>
<dbReference type="Gene3D" id="3.40.50.2300">
    <property type="match status" value="1"/>
</dbReference>
<dbReference type="InterPro" id="IPR028082">
    <property type="entry name" value="Peripla_BP_I"/>
</dbReference>
<evidence type="ECO:0008006" key="3">
    <source>
        <dbReference type="Google" id="ProtNLM"/>
    </source>
</evidence>
<reference evidence="1 2" key="1">
    <citation type="submission" date="2018-04" db="EMBL/GenBank/DDBJ databases">
        <title>Complete genome sequences of Streptomyces lydicus strain WYEC and characterization of antagonistic properties of biological control agents.</title>
        <authorList>
            <person name="Mariita R.M."/>
            <person name="Sello J.K."/>
        </authorList>
    </citation>
    <scope>NUCLEOTIDE SEQUENCE [LARGE SCALE GENOMIC DNA]</scope>
    <source>
        <strain evidence="1 2">WYEC 108</strain>
    </source>
</reference>
<dbReference type="EMBL" id="CP029042">
    <property type="protein sequence ID" value="AZS69808.1"/>
    <property type="molecule type" value="Genomic_DNA"/>
</dbReference>
<organism evidence="1 2">
    <name type="scientific">Streptomyces lydicus</name>
    <dbReference type="NCBI Taxonomy" id="47763"/>
    <lineage>
        <taxon>Bacteria</taxon>
        <taxon>Bacillati</taxon>
        <taxon>Actinomycetota</taxon>
        <taxon>Actinomycetes</taxon>
        <taxon>Kitasatosporales</taxon>
        <taxon>Streptomycetaceae</taxon>
        <taxon>Streptomyces</taxon>
    </lineage>
</organism>
<dbReference type="RefSeq" id="WP_127149041.1">
    <property type="nucleotide sequence ID" value="NZ_CP029042.1"/>
</dbReference>
<dbReference type="Proteomes" id="UP000275579">
    <property type="component" value="Chromosome"/>
</dbReference>
<dbReference type="SUPFAM" id="SSF53822">
    <property type="entry name" value="Periplasmic binding protein-like I"/>
    <property type="match status" value="1"/>
</dbReference>
<gene>
    <name evidence="1" type="ORF">DDE74_01420</name>
</gene>
<proteinExistence type="predicted"/>
<accession>A0A3S9Y467</accession>
<evidence type="ECO:0000313" key="1">
    <source>
        <dbReference type="EMBL" id="AZS69808.1"/>
    </source>
</evidence>
<protein>
    <recommendedName>
        <fullName evidence="3">Leucine-binding protein domain-containing protein</fullName>
    </recommendedName>
</protein>
<evidence type="ECO:0000313" key="2">
    <source>
        <dbReference type="Proteomes" id="UP000275579"/>
    </source>
</evidence>
<dbReference type="AlphaFoldDB" id="A0A3S9Y467"/>